<dbReference type="SUPFAM" id="SSF55486">
    <property type="entry name" value="Metalloproteases ('zincins'), catalytic domain"/>
    <property type="match status" value="1"/>
</dbReference>
<comment type="similarity">
    <text evidence="1">Belongs to the peptidase M2 family.</text>
</comment>
<feature type="binding site" evidence="6">
    <location>
        <position position="214"/>
    </location>
    <ligand>
        <name>chloride</name>
        <dbReference type="ChEBI" id="CHEBI:17996"/>
        <label>1</label>
    </ligand>
</feature>
<sequence length="275" mass="30106">MPLKHTSLLSLATLLLAAITPSAFAAPAQLPLLPHNVGSGSVAAFLEKVGSVLVSASKLAYEAEWRYATNITSDNQEAATEAELVLNELIISLLAESRTYTGTTPDEKRKLHLLSLYGGVPTSTADQRALSTVQGEMSAIYSTARYKGLALEPDLTELMATEREWDVLLDAWLGWRHVTGPHLKYLYTTFATLSNIGAHDGGFADTGAQWRAGYDMDGAAFISHMEDVWEQVLPLYEQLHCYVRGKLGEVYGEERVDGKDGLIPAHLLGKFRVRQ</sequence>
<keyword evidence="2 7" id="KW-0732">Signal</keyword>
<reference evidence="9" key="1">
    <citation type="journal article" date="2018" name="Nat. Microbiol.">
        <title>Leveraging single-cell genomics to expand the fungal tree of life.</title>
        <authorList>
            <person name="Ahrendt S.R."/>
            <person name="Quandt C.A."/>
            <person name="Ciobanu D."/>
            <person name="Clum A."/>
            <person name="Salamov A."/>
            <person name="Andreopoulos B."/>
            <person name="Cheng J.F."/>
            <person name="Woyke T."/>
            <person name="Pelin A."/>
            <person name="Henrissat B."/>
            <person name="Reynolds N.K."/>
            <person name="Benny G.L."/>
            <person name="Smith M.E."/>
            <person name="James T.Y."/>
            <person name="Grigoriev I.V."/>
        </authorList>
    </citation>
    <scope>NUCLEOTIDE SEQUENCE [LARGE SCALE GENOMIC DNA]</scope>
</reference>
<dbReference type="EMBL" id="KZ995674">
    <property type="protein sequence ID" value="RKO90205.1"/>
    <property type="molecule type" value="Genomic_DNA"/>
</dbReference>
<evidence type="ECO:0000313" key="8">
    <source>
        <dbReference type="EMBL" id="RKO90205.1"/>
    </source>
</evidence>
<evidence type="ECO:0000256" key="4">
    <source>
        <dbReference type="ARBA" id="ARBA00023180"/>
    </source>
</evidence>
<organism evidence="8 9">
    <name type="scientific">Blyttiomyces helicus</name>
    <dbReference type="NCBI Taxonomy" id="388810"/>
    <lineage>
        <taxon>Eukaryota</taxon>
        <taxon>Fungi</taxon>
        <taxon>Fungi incertae sedis</taxon>
        <taxon>Chytridiomycota</taxon>
        <taxon>Chytridiomycota incertae sedis</taxon>
        <taxon>Chytridiomycetes</taxon>
        <taxon>Chytridiomycetes incertae sedis</taxon>
        <taxon>Blyttiomyces</taxon>
    </lineage>
</organism>
<keyword evidence="3" id="KW-1015">Disulfide bond</keyword>
<dbReference type="OrthoDB" id="10029630at2759"/>
<dbReference type="Proteomes" id="UP000269721">
    <property type="component" value="Unassembled WGS sequence"/>
</dbReference>
<dbReference type="InterPro" id="IPR001548">
    <property type="entry name" value="Peptidase_M2"/>
</dbReference>
<dbReference type="Pfam" id="PF01401">
    <property type="entry name" value="Peptidase_M2"/>
    <property type="match status" value="1"/>
</dbReference>
<feature type="chain" id="PRO_5020341816" description="Angiotensin-converting enzyme" evidence="7">
    <location>
        <begin position="26"/>
        <end position="275"/>
    </location>
</feature>
<dbReference type="PANTHER" id="PTHR10514">
    <property type="entry name" value="ANGIOTENSIN-CONVERTING ENZYME"/>
    <property type="match status" value="1"/>
</dbReference>
<evidence type="ECO:0008006" key="10">
    <source>
        <dbReference type="Google" id="ProtNLM"/>
    </source>
</evidence>
<keyword evidence="4 5" id="KW-0325">Glycoprotein</keyword>
<evidence type="ECO:0000256" key="6">
    <source>
        <dbReference type="PIRSR" id="PIRSR601548-2"/>
    </source>
</evidence>
<dbReference type="PANTHER" id="PTHR10514:SF27">
    <property type="entry name" value="ANGIOTENSIN-CONVERTING ENZYME"/>
    <property type="match status" value="1"/>
</dbReference>
<evidence type="ECO:0000256" key="7">
    <source>
        <dbReference type="SAM" id="SignalP"/>
    </source>
</evidence>
<keyword evidence="9" id="KW-1185">Reference proteome</keyword>
<evidence type="ECO:0000256" key="5">
    <source>
        <dbReference type="PIRSR" id="PIRSR601548-10"/>
    </source>
</evidence>
<gene>
    <name evidence="8" type="ORF">BDK51DRAFT_47182</name>
</gene>
<dbReference type="GO" id="GO:0006508">
    <property type="term" value="P:proteolysis"/>
    <property type="evidence" value="ECO:0007669"/>
    <property type="project" value="InterPro"/>
</dbReference>
<dbReference type="AlphaFoldDB" id="A0A4P9WEJ4"/>
<evidence type="ECO:0000313" key="9">
    <source>
        <dbReference type="Proteomes" id="UP000269721"/>
    </source>
</evidence>
<feature type="signal peptide" evidence="7">
    <location>
        <begin position="1"/>
        <end position="25"/>
    </location>
</feature>
<name>A0A4P9WEJ4_9FUNG</name>
<protein>
    <recommendedName>
        <fullName evidence="10">Angiotensin-converting enzyme</fullName>
    </recommendedName>
</protein>
<feature type="glycosylation site" description="N-linked (GlcNAc...) asparagine" evidence="5">
    <location>
        <position position="70"/>
    </location>
</feature>
<dbReference type="GO" id="GO:0008241">
    <property type="term" value="F:peptidyl-dipeptidase activity"/>
    <property type="evidence" value="ECO:0007669"/>
    <property type="project" value="InterPro"/>
</dbReference>
<dbReference type="PROSITE" id="PS52011">
    <property type="entry name" value="PEPTIDASE_M2"/>
    <property type="match status" value="1"/>
</dbReference>
<dbReference type="GO" id="GO:0008237">
    <property type="term" value="F:metallopeptidase activity"/>
    <property type="evidence" value="ECO:0007669"/>
    <property type="project" value="InterPro"/>
</dbReference>
<evidence type="ECO:0000256" key="1">
    <source>
        <dbReference type="ARBA" id="ARBA00008139"/>
    </source>
</evidence>
<evidence type="ECO:0000256" key="2">
    <source>
        <dbReference type="ARBA" id="ARBA00022729"/>
    </source>
</evidence>
<proteinExistence type="inferred from homology"/>
<evidence type="ECO:0000256" key="3">
    <source>
        <dbReference type="ARBA" id="ARBA00023157"/>
    </source>
</evidence>
<dbReference type="GO" id="GO:0016020">
    <property type="term" value="C:membrane"/>
    <property type="evidence" value="ECO:0007669"/>
    <property type="project" value="InterPro"/>
</dbReference>
<accession>A0A4P9WEJ4</accession>